<dbReference type="Gene3D" id="3.40.50.150">
    <property type="entry name" value="Vaccinia Virus protein VP39"/>
    <property type="match status" value="1"/>
</dbReference>
<dbReference type="OrthoDB" id="417125at2759"/>
<feature type="region of interest" description="Disordered" evidence="1">
    <location>
        <begin position="137"/>
        <end position="165"/>
    </location>
</feature>
<comment type="caution">
    <text evidence="3">The sequence shown here is derived from an EMBL/GenBank/DDBJ whole genome shotgun (WGS) entry which is preliminary data.</text>
</comment>
<dbReference type="InterPro" id="IPR002877">
    <property type="entry name" value="RNA_MeTrfase_FtsJ_dom"/>
</dbReference>
<gene>
    <name evidence="3" type="ORF">AG1IA_06903</name>
</gene>
<name>L8WQM0_THACA</name>
<dbReference type="GO" id="GO:0032259">
    <property type="term" value="P:methylation"/>
    <property type="evidence" value="ECO:0007669"/>
    <property type="project" value="InterPro"/>
</dbReference>
<dbReference type="Pfam" id="PF01728">
    <property type="entry name" value="FtsJ"/>
    <property type="match status" value="1"/>
</dbReference>
<proteinExistence type="predicted"/>
<dbReference type="EMBL" id="AFRT01001939">
    <property type="protein sequence ID" value="ELU39068.1"/>
    <property type="molecule type" value="Genomic_DNA"/>
</dbReference>
<dbReference type="InterPro" id="IPR029063">
    <property type="entry name" value="SAM-dependent_MTases_sf"/>
</dbReference>
<dbReference type="SUPFAM" id="SSF53335">
    <property type="entry name" value="S-adenosyl-L-methionine-dependent methyltransferases"/>
    <property type="match status" value="1"/>
</dbReference>
<keyword evidence="4" id="KW-1185">Reference proteome</keyword>
<dbReference type="GO" id="GO:0008168">
    <property type="term" value="F:methyltransferase activity"/>
    <property type="evidence" value="ECO:0007669"/>
    <property type="project" value="InterPro"/>
</dbReference>
<dbReference type="Proteomes" id="UP000011668">
    <property type="component" value="Unassembled WGS sequence"/>
</dbReference>
<accession>L8WQM0</accession>
<dbReference type="HOGENOM" id="CLU_023883_0_0_1"/>
<reference evidence="3 4" key="1">
    <citation type="journal article" date="2013" name="Nat. Commun.">
        <title>The evolution and pathogenic mechanisms of the rice sheath blight pathogen.</title>
        <authorList>
            <person name="Zheng A."/>
            <person name="Lin R."/>
            <person name="Xu L."/>
            <person name="Qin P."/>
            <person name="Tang C."/>
            <person name="Ai P."/>
            <person name="Zhang D."/>
            <person name="Liu Y."/>
            <person name="Sun Z."/>
            <person name="Feng H."/>
            <person name="Wang Y."/>
            <person name="Chen Y."/>
            <person name="Liang X."/>
            <person name="Fu R."/>
            <person name="Li Q."/>
            <person name="Zhang J."/>
            <person name="Yu X."/>
            <person name="Xie Z."/>
            <person name="Ding L."/>
            <person name="Guan P."/>
            <person name="Tang J."/>
            <person name="Liang Y."/>
            <person name="Wang S."/>
            <person name="Deng Q."/>
            <person name="Li S."/>
            <person name="Zhu J."/>
            <person name="Wang L."/>
            <person name="Liu H."/>
            <person name="Li P."/>
        </authorList>
    </citation>
    <scope>NUCLEOTIDE SEQUENCE [LARGE SCALE GENOMIC DNA]</scope>
    <source>
        <strain evidence="4">AG-1 IA</strain>
    </source>
</reference>
<protein>
    <submittedName>
        <fullName evidence="3">FtsJ domain-containing protein</fullName>
    </submittedName>
</protein>
<organism evidence="3 4">
    <name type="scientific">Thanatephorus cucumeris (strain AG1-IA)</name>
    <name type="common">Rice sheath blight fungus</name>
    <name type="synonym">Rhizoctonia solani</name>
    <dbReference type="NCBI Taxonomy" id="983506"/>
    <lineage>
        <taxon>Eukaryota</taxon>
        <taxon>Fungi</taxon>
        <taxon>Dikarya</taxon>
        <taxon>Basidiomycota</taxon>
        <taxon>Agaricomycotina</taxon>
        <taxon>Agaricomycetes</taxon>
        <taxon>Cantharellales</taxon>
        <taxon>Ceratobasidiaceae</taxon>
        <taxon>Rhizoctonia</taxon>
        <taxon>Rhizoctonia solani AG-1</taxon>
    </lineage>
</organism>
<evidence type="ECO:0000313" key="4">
    <source>
        <dbReference type="Proteomes" id="UP000011668"/>
    </source>
</evidence>
<evidence type="ECO:0000313" key="3">
    <source>
        <dbReference type="EMBL" id="ELU39068.1"/>
    </source>
</evidence>
<dbReference type="STRING" id="983506.L8WQM0"/>
<feature type="domain" description="Ribosomal RNA methyltransferase FtsJ" evidence="2">
    <location>
        <begin position="258"/>
        <end position="447"/>
    </location>
</feature>
<evidence type="ECO:0000256" key="1">
    <source>
        <dbReference type="SAM" id="MobiDB-lite"/>
    </source>
</evidence>
<sequence length="712" mass="79197">MDTGACIHKPRRRYSRDWSQRALATTRQLALALFANLEGSHVSVWLDPPSMPDADEKLVSTKDKGRMKCTPLDIGKPIEPPKYWDLDRLFWNDSIIQCLGSLPHHLGLGYIEGCKLVCLGHYRLDLQLTMPAYTPPHLRASQEDGPSRYLASPTPDRSRLPQGGFEDTRTMGPALHYFYTNSSAFQRCRQMKRRYGDNDAVNQKFAQNRERSRNDDQNLAPMFRDQFYTAFSDMVEDLGGPECLLVPNPTTGAARFVRRFADLGCAPGGFAQYLLTTFPQCTGVGVTHPDGYTMTYQGWTNGMQQRFPVYFADLTSTPRDLAARILPDAELPITPPDSPSRQAGRPHMNRPGNNLCDVVIAGAILCNDRTRQGQPVERAARPLLAFSQLRMALTMLAPGGTLILVSSANPNVFCLEILALIRRLFASEVRSTKGRKLHEIRSAYYIVGQGYKGANADVLRQLDEAIRTLKRRGAMGGASDWVSEDDDDVAYTGEAIGSCVAPTPISLLLRPHLTEIDILRSDGSWLLKHYEPLWVRQADALERALARVSKSAPGDTSPAADRRSWRRSGAFELDASASKNVSQSQPRSRTSVRVTDEQYAAMVHSFETGLSVGGSSQGSRSRRPRAEERWILAATGLGVSRAAEWYHYIGSEAIHPAEGAYNHAFNNRLETVGDEKTRSFPFVKLLAIVPQISRTTLGDIQGYKWYIGTIEV</sequence>
<evidence type="ECO:0000259" key="2">
    <source>
        <dbReference type="Pfam" id="PF01728"/>
    </source>
</evidence>
<dbReference type="AlphaFoldDB" id="L8WQM0"/>